<dbReference type="AlphaFoldDB" id="A0A9Q1EXV8"/>
<protein>
    <submittedName>
        <fullName evidence="1">Uncharacterized protein</fullName>
    </submittedName>
</protein>
<accession>A0A9Q1EXV8</accession>
<organism evidence="1 2">
    <name type="scientific">Synaphobranchus kaupii</name>
    <name type="common">Kaup's arrowtooth eel</name>
    <dbReference type="NCBI Taxonomy" id="118154"/>
    <lineage>
        <taxon>Eukaryota</taxon>
        <taxon>Metazoa</taxon>
        <taxon>Chordata</taxon>
        <taxon>Craniata</taxon>
        <taxon>Vertebrata</taxon>
        <taxon>Euteleostomi</taxon>
        <taxon>Actinopterygii</taxon>
        <taxon>Neopterygii</taxon>
        <taxon>Teleostei</taxon>
        <taxon>Anguilliformes</taxon>
        <taxon>Synaphobranchidae</taxon>
        <taxon>Synaphobranchus</taxon>
    </lineage>
</organism>
<sequence>MLPVPALVGSPSVPHVIGRPRLVMHQLLPSGQSGHTHGLLAQAAHEVPSSRDNMATCRPHAEFKSLVVRRLSSRSQVGPCHCYMALISLQALNGEGCFSSSAAAALSCSKSSPGNPKAAT</sequence>
<proteinExistence type="predicted"/>
<evidence type="ECO:0000313" key="1">
    <source>
        <dbReference type="EMBL" id="KAJ8347134.1"/>
    </source>
</evidence>
<evidence type="ECO:0000313" key="2">
    <source>
        <dbReference type="Proteomes" id="UP001152622"/>
    </source>
</evidence>
<reference evidence="1" key="1">
    <citation type="journal article" date="2023" name="Science">
        <title>Genome structures resolve the early diversification of teleost fishes.</title>
        <authorList>
            <person name="Parey E."/>
            <person name="Louis A."/>
            <person name="Montfort J."/>
            <person name="Bouchez O."/>
            <person name="Roques C."/>
            <person name="Iampietro C."/>
            <person name="Lluch J."/>
            <person name="Castinel A."/>
            <person name="Donnadieu C."/>
            <person name="Desvignes T."/>
            <person name="Floi Bucao C."/>
            <person name="Jouanno E."/>
            <person name="Wen M."/>
            <person name="Mejri S."/>
            <person name="Dirks R."/>
            <person name="Jansen H."/>
            <person name="Henkel C."/>
            <person name="Chen W.J."/>
            <person name="Zahm M."/>
            <person name="Cabau C."/>
            <person name="Klopp C."/>
            <person name="Thompson A.W."/>
            <person name="Robinson-Rechavi M."/>
            <person name="Braasch I."/>
            <person name="Lecointre G."/>
            <person name="Bobe J."/>
            <person name="Postlethwait J.H."/>
            <person name="Berthelot C."/>
            <person name="Roest Crollius H."/>
            <person name="Guiguen Y."/>
        </authorList>
    </citation>
    <scope>NUCLEOTIDE SEQUENCE</scope>
    <source>
        <strain evidence="1">WJC10195</strain>
    </source>
</reference>
<dbReference type="Proteomes" id="UP001152622">
    <property type="component" value="Chromosome 11"/>
</dbReference>
<gene>
    <name evidence="1" type="ORF">SKAU_G00285350</name>
</gene>
<dbReference type="EMBL" id="JAINUF010000011">
    <property type="protein sequence ID" value="KAJ8347134.1"/>
    <property type="molecule type" value="Genomic_DNA"/>
</dbReference>
<comment type="caution">
    <text evidence="1">The sequence shown here is derived from an EMBL/GenBank/DDBJ whole genome shotgun (WGS) entry which is preliminary data.</text>
</comment>
<keyword evidence="2" id="KW-1185">Reference proteome</keyword>
<name>A0A9Q1EXV8_SYNKA</name>